<organism evidence="2 3">
    <name type="scientific">Striga asiatica</name>
    <name type="common">Asiatic witchweed</name>
    <name type="synonym">Buchnera asiatica</name>
    <dbReference type="NCBI Taxonomy" id="4170"/>
    <lineage>
        <taxon>Eukaryota</taxon>
        <taxon>Viridiplantae</taxon>
        <taxon>Streptophyta</taxon>
        <taxon>Embryophyta</taxon>
        <taxon>Tracheophyta</taxon>
        <taxon>Spermatophyta</taxon>
        <taxon>Magnoliopsida</taxon>
        <taxon>eudicotyledons</taxon>
        <taxon>Gunneridae</taxon>
        <taxon>Pentapetalae</taxon>
        <taxon>asterids</taxon>
        <taxon>lamiids</taxon>
        <taxon>Lamiales</taxon>
        <taxon>Orobanchaceae</taxon>
        <taxon>Buchnereae</taxon>
        <taxon>Striga</taxon>
    </lineage>
</organism>
<dbReference type="Proteomes" id="UP000325081">
    <property type="component" value="Unassembled WGS sequence"/>
</dbReference>
<reference evidence="3" key="1">
    <citation type="journal article" date="2019" name="Curr. Biol.">
        <title>Genome Sequence of Striga asiatica Provides Insight into the Evolution of Plant Parasitism.</title>
        <authorList>
            <person name="Yoshida S."/>
            <person name="Kim S."/>
            <person name="Wafula E.K."/>
            <person name="Tanskanen J."/>
            <person name="Kim Y.M."/>
            <person name="Honaas L."/>
            <person name="Yang Z."/>
            <person name="Spallek T."/>
            <person name="Conn C.E."/>
            <person name="Ichihashi Y."/>
            <person name="Cheong K."/>
            <person name="Cui S."/>
            <person name="Der J.P."/>
            <person name="Gundlach H."/>
            <person name="Jiao Y."/>
            <person name="Hori C."/>
            <person name="Ishida J.K."/>
            <person name="Kasahara H."/>
            <person name="Kiba T."/>
            <person name="Kim M.S."/>
            <person name="Koo N."/>
            <person name="Laohavisit A."/>
            <person name="Lee Y.H."/>
            <person name="Lumba S."/>
            <person name="McCourt P."/>
            <person name="Mortimer J.C."/>
            <person name="Mutuku J.M."/>
            <person name="Nomura T."/>
            <person name="Sasaki-Sekimoto Y."/>
            <person name="Seto Y."/>
            <person name="Wang Y."/>
            <person name="Wakatake T."/>
            <person name="Sakakibara H."/>
            <person name="Demura T."/>
            <person name="Yamaguchi S."/>
            <person name="Yoneyama K."/>
            <person name="Manabe R.I."/>
            <person name="Nelson D.C."/>
            <person name="Schulman A.H."/>
            <person name="Timko M.P."/>
            <person name="dePamphilis C.W."/>
            <person name="Choi D."/>
            <person name="Shirasu K."/>
        </authorList>
    </citation>
    <scope>NUCLEOTIDE SEQUENCE [LARGE SCALE GENOMIC DNA]</scope>
    <source>
        <strain evidence="3">cv. UVA1</strain>
    </source>
</reference>
<accession>A0A5A7PGN5</accession>
<evidence type="ECO:0000256" key="1">
    <source>
        <dbReference type="SAM" id="MobiDB-lite"/>
    </source>
</evidence>
<evidence type="ECO:0000313" key="3">
    <source>
        <dbReference type="Proteomes" id="UP000325081"/>
    </source>
</evidence>
<evidence type="ECO:0000313" key="2">
    <source>
        <dbReference type="EMBL" id="GER31842.1"/>
    </source>
</evidence>
<protein>
    <submittedName>
        <fullName evidence="2">Exo-1,4-beta-xylosidase bxlB</fullName>
    </submittedName>
</protein>
<comment type="caution">
    <text evidence="2">The sequence shown here is derived from an EMBL/GenBank/DDBJ whole genome shotgun (WGS) entry which is preliminary data.</text>
</comment>
<keyword evidence="3" id="KW-1185">Reference proteome</keyword>
<proteinExistence type="predicted"/>
<feature type="region of interest" description="Disordered" evidence="1">
    <location>
        <begin position="94"/>
        <end position="114"/>
    </location>
</feature>
<gene>
    <name evidence="2" type="ORF">STAS_07876</name>
</gene>
<dbReference type="EMBL" id="BKCP01004516">
    <property type="protein sequence ID" value="GER31842.1"/>
    <property type="molecule type" value="Genomic_DNA"/>
</dbReference>
<sequence length="114" mass="13288">MDSRLQKGTFKVERREANVDTFTWVRELLPDRRWNMELLHNLFTPETCDAILKICTLELTAKDRWVSCLELKGKFSVASTYSNFILEKIQSLDRAESSSSSLRDKNARDKDVET</sequence>
<name>A0A5A7PGN5_STRAF</name>
<dbReference type="AlphaFoldDB" id="A0A5A7PGN5"/>